<dbReference type="PANTHER" id="PTHR21004:SF0">
    <property type="entry name" value="PEROXISOMAL LEADER PEPTIDE-PROCESSING PROTEASE"/>
    <property type="match status" value="1"/>
</dbReference>
<sequence length="137" mass="15102">MYNKVLHSNARHGGGTVIPHLNFSIPCAVLAPIFDFAKDMRDISLLQDLDRPDEHLSSVWALMPPLSPKPSPPVPSLPESILQDNEKQMKGSGFAKFIAEREKLFRGTPQLGKAKSISNLIFPSKSCTTWESSSITT</sequence>
<evidence type="ECO:0000313" key="2">
    <source>
        <dbReference type="Proteomes" id="UP001141253"/>
    </source>
</evidence>
<protein>
    <submittedName>
        <fullName evidence="1">Uncharacterized protein</fullName>
    </submittedName>
</protein>
<accession>A0ABQ9AFU5</accession>
<gene>
    <name evidence="1" type="ORF">OIU77_009547</name>
</gene>
<dbReference type="Proteomes" id="UP001141253">
    <property type="component" value="Chromosome 11"/>
</dbReference>
<reference evidence="1" key="2">
    <citation type="journal article" date="2023" name="Int. J. Mol. Sci.">
        <title>De Novo Assembly and Annotation of 11 Diverse Shrub Willow (Salix) Genomes Reveals Novel Gene Organization in Sex-Linked Regions.</title>
        <authorList>
            <person name="Hyden B."/>
            <person name="Feng K."/>
            <person name="Yates T.B."/>
            <person name="Jawdy S."/>
            <person name="Cereghino C."/>
            <person name="Smart L.B."/>
            <person name="Muchero W."/>
        </authorList>
    </citation>
    <scope>NUCLEOTIDE SEQUENCE</scope>
    <source>
        <tissue evidence="1">Shoot tip</tissue>
    </source>
</reference>
<reference evidence="1" key="1">
    <citation type="submission" date="2022-10" db="EMBL/GenBank/DDBJ databases">
        <authorList>
            <person name="Hyden B.L."/>
            <person name="Feng K."/>
            <person name="Yates T."/>
            <person name="Jawdy S."/>
            <person name="Smart L.B."/>
            <person name="Muchero W."/>
        </authorList>
    </citation>
    <scope>NUCLEOTIDE SEQUENCE</scope>
    <source>
        <tissue evidence="1">Shoot tip</tissue>
    </source>
</reference>
<keyword evidence="2" id="KW-1185">Reference proteome</keyword>
<name>A0ABQ9AFU5_9ROSI</name>
<organism evidence="1 2">
    <name type="scientific">Salix suchowensis</name>
    <dbReference type="NCBI Taxonomy" id="1278906"/>
    <lineage>
        <taxon>Eukaryota</taxon>
        <taxon>Viridiplantae</taxon>
        <taxon>Streptophyta</taxon>
        <taxon>Embryophyta</taxon>
        <taxon>Tracheophyta</taxon>
        <taxon>Spermatophyta</taxon>
        <taxon>Magnoliopsida</taxon>
        <taxon>eudicotyledons</taxon>
        <taxon>Gunneridae</taxon>
        <taxon>Pentapetalae</taxon>
        <taxon>rosids</taxon>
        <taxon>fabids</taxon>
        <taxon>Malpighiales</taxon>
        <taxon>Salicaceae</taxon>
        <taxon>Saliceae</taxon>
        <taxon>Salix</taxon>
    </lineage>
</organism>
<proteinExistence type="predicted"/>
<dbReference type="InterPro" id="IPR039245">
    <property type="entry name" value="TYSND1/DEG15"/>
</dbReference>
<comment type="caution">
    <text evidence="1">The sequence shown here is derived from an EMBL/GenBank/DDBJ whole genome shotgun (WGS) entry which is preliminary data.</text>
</comment>
<dbReference type="EMBL" id="JAPFFI010000021">
    <property type="protein sequence ID" value="KAJ6333694.1"/>
    <property type="molecule type" value="Genomic_DNA"/>
</dbReference>
<dbReference type="PANTHER" id="PTHR21004">
    <property type="entry name" value="SERINE PROTEASE-RELATED"/>
    <property type="match status" value="1"/>
</dbReference>
<evidence type="ECO:0000313" key="1">
    <source>
        <dbReference type="EMBL" id="KAJ6333694.1"/>
    </source>
</evidence>